<organism evidence="1 2">
    <name type="scientific">Colwellia maritima</name>
    <dbReference type="NCBI Taxonomy" id="2912588"/>
    <lineage>
        <taxon>Bacteria</taxon>
        <taxon>Pseudomonadati</taxon>
        <taxon>Pseudomonadota</taxon>
        <taxon>Gammaproteobacteria</taxon>
        <taxon>Alteromonadales</taxon>
        <taxon>Colwelliaceae</taxon>
        <taxon>Colwellia</taxon>
    </lineage>
</organism>
<name>A0ABS9WWC3_9GAMM</name>
<accession>A0ABS9WWC3</accession>
<protein>
    <submittedName>
        <fullName evidence="1">Uncharacterized protein</fullName>
    </submittedName>
</protein>
<evidence type="ECO:0000313" key="2">
    <source>
        <dbReference type="Proteomes" id="UP001139646"/>
    </source>
</evidence>
<evidence type="ECO:0000313" key="1">
    <source>
        <dbReference type="EMBL" id="MCI2282214.1"/>
    </source>
</evidence>
<sequence>MINIPVQPHIYNASAVEVITQSLTKTQLVYNFNNNNLEAKPTFFENNFIPEHWSVLSQTVKYDAQEIKIKNGTNTAVITVSYEISGSKIGSSTQFKLERLKHAMIGNDQTKLHWLFTLD</sequence>
<keyword evidence="2" id="KW-1185">Reference proteome</keyword>
<comment type="caution">
    <text evidence="1">The sequence shown here is derived from an EMBL/GenBank/DDBJ whole genome shotgun (WGS) entry which is preliminary data.</text>
</comment>
<gene>
    <name evidence="1" type="ORF">L3081_00855</name>
</gene>
<dbReference type="RefSeq" id="WP_242282784.1">
    <property type="nucleotide sequence ID" value="NZ_JAKKSL010000001.1"/>
</dbReference>
<dbReference type="EMBL" id="JAKKSL010000001">
    <property type="protein sequence ID" value="MCI2282214.1"/>
    <property type="molecule type" value="Genomic_DNA"/>
</dbReference>
<dbReference type="Proteomes" id="UP001139646">
    <property type="component" value="Unassembled WGS sequence"/>
</dbReference>
<proteinExistence type="predicted"/>
<reference evidence="1" key="1">
    <citation type="submission" date="2022-01" db="EMBL/GenBank/DDBJ databases">
        <title>Colwellia maritima, isolated from seawater.</title>
        <authorList>
            <person name="Kristyanto S."/>
            <person name="Jung J."/>
            <person name="Jeon C.O."/>
        </authorList>
    </citation>
    <scope>NUCLEOTIDE SEQUENCE</scope>
    <source>
        <strain evidence="1">MSW7</strain>
    </source>
</reference>